<comment type="function">
    <text evidence="12">Fatty acyl-coenzyme A (CoA) diphosphatase that hydrolyzes fatty acyl-CoA to yield acyl-4'-phosphopantetheine and adenosine 3',5'-bisphosphate. Mediates the hydrolysis of a wide range of CoA esters, including choloyl-CoA and branched-chain fatty-acyl-CoA esters and at low substrate concentrations medium and long-chain fatty-acyl-CoA esters are the primary substrates. Highest activity seen with medium-chain acyl-CoA esters and higher rates of activity seen with the unsaturated acyl-CoA esters compared with the saturated esters. Exhibits decapping activity towards dpCoA-capped RNAs in vitro.</text>
</comment>
<evidence type="ECO:0000256" key="21">
    <source>
        <dbReference type="ARBA" id="ARBA00047757"/>
    </source>
</evidence>
<reference evidence="32" key="2">
    <citation type="submission" date="2025-09" db="UniProtKB">
        <authorList>
            <consortium name="Ensembl"/>
        </authorList>
    </citation>
    <scope>IDENTIFICATION</scope>
</reference>
<evidence type="ECO:0000256" key="8">
    <source>
        <dbReference type="ARBA" id="ARBA00026208"/>
    </source>
</evidence>
<evidence type="ECO:0000256" key="18">
    <source>
        <dbReference type="ARBA" id="ARBA00047584"/>
    </source>
</evidence>
<evidence type="ECO:0000256" key="22">
    <source>
        <dbReference type="ARBA" id="ARBA00048360"/>
    </source>
</evidence>
<evidence type="ECO:0000256" key="12">
    <source>
        <dbReference type="ARBA" id="ARBA00045809"/>
    </source>
</evidence>
<evidence type="ECO:0000256" key="25">
    <source>
        <dbReference type="ARBA" id="ARBA00048667"/>
    </source>
</evidence>
<comment type="catalytic activity">
    <reaction evidence="20">
        <text>(9Z,12Z)-octadecadienoyl-CoA + H2O = S-(9Z,12Z-octadecadienoyl)-4'-phosphopantetheine + adenosine 3',5'-bisphosphate + 2 H(+)</text>
        <dbReference type="Rhea" id="RHEA:67536"/>
        <dbReference type="ChEBI" id="CHEBI:15377"/>
        <dbReference type="ChEBI" id="CHEBI:15378"/>
        <dbReference type="ChEBI" id="CHEBI:57383"/>
        <dbReference type="ChEBI" id="CHEBI:58343"/>
        <dbReference type="ChEBI" id="CHEBI:172387"/>
    </reaction>
    <physiologicalReaction direction="left-to-right" evidence="20">
        <dbReference type="Rhea" id="RHEA:67537"/>
    </physiologicalReaction>
</comment>
<comment type="catalytic activity">
    <reaction evidence="17">
        <text>(6Z)-octenoyl-CoA + H2O = S-(6Z-octenoyl)-4'-phosphopantetheine + adenosine 3',5'-bisphosphate + 2 H(+)</text>
        <dbReference type="Rhea" id="RHEA:67528"/>
        <dbReference type="ChEBI" id="CHEBI:15377"/>
        <dbReference type="ChEBI" id="CHEBI:15378"/>
        <dbReference type="ChEBI" id="CHEBI:58343"/>
        <dbReference type="ChEBI" id="CHEBI:172383"/>
        <dbReference type="ChEBI" id="CHEBI:172384"/>
    </reaction>
    <physiologicalReaction direction="left-to-right" evidence="17">
        <dbReference type="Rhea" id="RHEA:67529"/>
    </physiologicalReaction>
</comment>
<dbReference type="PANTHER" id="PTHR12318">
    <property type="entry name" value="TESTOSTERONE-REGULATED PROTEIN RP2"/>
    <property type="match status" value="1"/>
</dbReference>
<evidence type="ECO:0000256" key="3">
    <source>
        <dbReference type="ARBA" id="ARBA00005582"/>
    </source>
</evidence>
<evidence type="ECO:0000256" key="30">
    <source>
        <dbReference type="ARBA" id="ARBA00049403"/>
    </source>
</evidence>
<comment type="catalytic activity">
    <reaction evidence="21">
        <text>dodecanoyl-CoA + H2O = S-dodecanoyl-4'-phosphopantetheine + adenosine 3',5'-bisphosphate + 2 H(+)</text>
        <dbReference type="Rhea" id="RHEA:50024"/>
        <dbReference type="ChEBI" id="CHEBI:15377"/>
        <dbReference type="ChEBI" id="CHEBI:15378"/>
        <dbReference type="ChEBI" id="CHEBI:57375"/>
        <dbReference type="ChEBI" id="CHEBI:58343"/>
        <dbReference type="ChEBI" id="CHEBI:132015"/>
    </reaction>
    <physiologicalReaction direction="left-to-right" evidence="21">
        <dbReference type="Rhea" id="RHEA:50025"/>
    </physiologicalReaction>
</comment>
<evidence type="ECO:0000256" key="28">
    <source>
        <dbReference type="ARBA" id="ARBA00048961"/>
    </source>
</evidence>
<dbReference type="GO" id="GO:0005739">
    <property type="term" value="C:mitochondrion"/>
    <property type="evidence" value="ECO:0007669"/>
    <property type="project" value="TreeGrafter"/>
</dbReference>
<proteinExistence type="inferred from homology"/>
<feature type="domain" description="Nudix hydrolase" evidence="31">
    <location>
        <begin position="7"/>
        <end position="280"/>
    </location>
</feature>
<evidence type="ECO:0000256" key="13">
    <source>
        <dbReference type="ARBA" id="ARBA00047289"/>
    </source>
</evidence>
<evidence type="ECO:0000256" key="16">
    <source>
        <dbReference type="ARBA" id="ARBA00047466"/>
    </source>
</evidence>
<comment type="catalytic activity">
    <reaction evidence="13">
        <text>octanoyl-CoA + H2O = S-octanoyl-4'-phosphopantetheine + adenosine 3',5'-bisphosphate + 2 H(+)</text>
        <dbReference type="Rhea" id="RHEA:50016"/>
        <dbReference type="ChEBI" id="CHEBI:15377"/>
        <dbReference type="ChEBI" id="CHEBI:15378"/>
        <dbReference type="ChEBI" id="CHEBI:57386"/>
        <dbReference type="ChEBI" id="CHEBI:58343"/>
        <dbReference type="ChEBI" id="CHEBI:132013"/>
    </reaction>
    <physiologicalReaction direction="left-to-right" evidence="13">
        <dbReference type="Rhea" id="RHEA:50017"/>
    </physiologicalReaction>
</comment>
<keyword evidence="33" id="KW-1185">Reference proteome</keyword>
<dbReference type="SUPFAM" id="SSF55811">
    <property type="entry name" value="Nudix"/>
    <property type="match status" value="1"/>
</dbReference>
<evidence type="ECO:0000256" key="15">
    <source>
        <dbReference type="ARBA" id="ARBA00047403"/>
    </source>
</evidence>
<dbReference type="InterPro" id="IPR000086">
    <property type="entry name" value="NUDIX_hydrolase_dom"/>
</dbReference>
<dbReference type="PANTHER" id="PTHR12318:SF0">
    <property type="entry name" value="ACYL-COENZYME A DIPHOSPHATASE NUDT19"/>
    <property type="match status" value="1"/>
</dbReference>
<name>A0A672SLJ2_SINGR</name>
<dbReference type="InterPro" id="IPR015797">
    <property type="entry name" value="NUDIX_hydrolase-like_dom_sf"/>
</dbReference>
<evidence type="ECO:0000256" key="26">
    <source>
        <dbReference type="ARBA" id="ARBA00048828"/>
    </source>
</evidence>
<comment type="cofactor">
    <cofactor evidence="2">
        <name>Mg(2+)</name>
        <dbReference type="ChEBI" id="CHEBI:18420"/>
    </cofactor>
</comment>
<comment type="catalytic activity">
    <reaction evidence="25">
        <text>a 5'-end CoA-ribonucleoside in mRNA + H2O = a 5'-end phospho-adenosine-phospho-ribonucleoside in mRNA + (R)-4'-phosphopantetheine + 2 H(+)</text>
        <dbReference type="Rhea" id="RHEA:67592"/>
        <dbReference type="Rhea" id="RHEA-COMP:15719"/>
        <dbReference type="Rhea" id="RHEA-COMP:17276"/>
        <dbReference type="ChEBI" id="CHEBI:15377"/>
        <dbReference type="ChEBI" id="CHEBI:15378"/>
        <dbReference type="ChEBI" id="CHEBI:61723"/>
        <dbReference type="ChEBI" id="CHEBI:144051"/>
        <dbReference type="ChEBI" id="CHEBI:172371"/>
    </reaction>
    <physiologicalReaction direction="left-to-right" evidence="25">
        <dbReference type="Rhea" id="RHEA:67593"/>
    </physiologicalReaction>
</comment>
<evidence type="ECO:0000256" key="29">
    <source>
        <dbReference type="ARBA" id="ARBA00049284"/>
    </source>
</evidence>
<comment type="catalytic activity">
    <reaction evidence="19">
        <text>propanoyl-CoA + H2O = propanoyl-4'-phosphopantetheine + adenosine 3',5'-bisphosphate + 2 H(+)</text>
        <dbReference type="Rhea" id="RHEA:67464"/>
        <dbReference type="ChEBI" id="CHEBI:15377"/>
        <dbReference type="ChEBI" id="CHEBI:15378"/>
        <dbReference type="ChEBI" id="CHEBI:57392"/>
        <dbReference type="ChEBI" id="CHEBI:58343"/>
        <dbReference type="ChEBI" id="CHEBI:172362"/>
    </reaction>
    <physiologicalReaction direction="left-to-right" evidence="19">
        <dbReference type="Rhea" id="RHEA:67465"/>
    </physiologicalReaction>
</comment>
<evidence type="ECO:0000256" key="17">
    <source>
        <dbReference type="ARBA" id="ARBA00047511"/>
    </source>
</evidence>
<comment type="catalytic activity">
    <reaction evidence="30">
        <text>(9Z)-hexadecenoyl-CoA + H2O = S-(9Z-hexadecenoyl)-4'-phosphopantetheine + adenosine 3',5'-bisphosphate + 2 H(+)</text>
        <dbReference type="Rhea" id="RHEA:67540"/>
        <dbReference type="ChEBI" id="CHEBI:15377"/>
        <dbReference type="ChEBI" id="CHEBI:15378"/>
        <dbReference type="ChEBI" id="CHEBI:58343"/>
        <dbReference type="ChEBI" id="CHEBI:61540"/>
        <dbReference type="ChEBI" id="CHEBI:172388"/>
    </reaction>
    <physiologicalReaction direction="left-to-right" evidence="30">
        <dbReference type="Rhea" id="RHEA:67541"/>
    </physiologicalReaction>
</comment>
<dbReference type="Gene3D" id="3.90.79.10">
    <property type="entry name" value="Nucleoside Triphosphate Pyrophosphohydrolase"/>
    <property type="match status" value="1"/>
</dbReference>
<comment type="catalytic activity">
    <reaction evidence="23">
        <text>(9Z)-tetradecenoyl-CoA + H2O = S-(9Z-tetradecenoyl)-4'-phosphopantetheine + adenosine 3',5'-bisphosphate + 2 H(+)</text>
        <dbReference type="Rhea" id="RHEA:67544"/>
        <dbReference type="ChEBI" id="CHEBI:15377"/>
        <dbReference type="ChEBI" id="CHEBI:15378"/>
        <dbReference type="ChEBI" id="CHEBI:58343"/>
        <dbReference type="ChEBI" id="CHEBI:65060"/>
        <dbReference type="ChEBI" id="CHEBI:172389"/>
    </reaction>
    <physiologicalReaction direction="left-to-right" evidence="23">
        <dbReference type="Rhea" id="RHEA:67545"/>
    </physiologicalReaction>
</comment>
<evidence type="ECO:0000256" key="2">
    <source>
        <dbReference type="ARBA" id="ARBA00001946"/>
    </source>
</evidence>
<comment type="catalytic activity">
    <reaction evidence="22">
        <text>(9Z,12Z,15Z)-octadecatrienoyl-CoA + H2O = S-(9Z,12Z,15Z-octadecatrienoyl)-4'-phosphopantetheine + adenosine 3',5'-bisphosphate + 2 H(+)</text>
        <dbReference type="Rhea" id="RHEA:67532"/>
        <dbReference type="ChEBI" id="CHEBI:15377"/>
        <dbReference type="ChEBI" id="CHEBI:15378"/>
        <dbReference type="ChEBI" id="CHEBI:58343"/>
        <dbReference type="ChEBI" id="CHEBI:74034"/>
        <dbReference type="ChEBI" id="CHEBI:172386"/>
    </reaction>
    <physiologicalReaction direction="left-to-right" evidence="22">
        <dbReference type="Rhea" id="RHEA:67533"/>
    </physiologicalReaction>
</comment>
<dbReference type="GO" id="GO:0046872">
    <property type="term" value="F:metal ion binding"/>
    <property type="evidence" value="ECO:0007669"/>
    <property type="project" value="UniProtKB-KW"/>
</dbReference>
<evidence type="ECO:0000256" key="11">
    <source>
        <dbReference type="ARBA" id="ARBA00044967"/>
    </source>
</evidence>
<organism evidence="32 33">
    <name type="scientific">Sinocyclocheilus grahami</name>
    <name type="common">Dianchi golden-line fish</name>
    <name type="synonym">Barbus grahami</name>
    <dbReference type="NCBI Taxonomy" id="75366"/>
    <lineage>
        <taxon>Eukaryota</taxon>
        <taxon>Metazoa</taxon>
        <taxon>Chordata</taxon>
        <taxon>Craniata</taxon>
        <taxon>Vertebrata</taxon>
        <taxon>Euteleostomi</taxon>
        <taxon>Actinopterygii</taxon>
        <taxon>Neopterygii</taxon>
        <taxon>Teleostei</taxon>
        <taxon>Ostariophysi</taxon>
        <taxon>Cypriniformes</taxon>
        <taxon>Cyprinidae</taxon>
        <taxon>Cyprininae</taxon>
        <taxon>Sinocyclocheilus</taxon>
    </lineage>
</organism>
<evidence type="ECO:0000313" key="32">
    <source>
        <dbReference type="Ensembl" id="ENSSGRP00000102924.1"/>
    </source>
</evidence>
<comment type="catalytic activity">
    <reaction evidence="15">
        <text>tetradecanoyl-CoA + H2O = tetradecanoyl-4'-phosphopantetheine + adenosine 3',5'-bisphosphate + 2 H(+)</text>
        <dbReference type="Rhea" id="RHEA:50028"/>
        <dbReference type="ChEBI" id="CHEBI:15377"/>
        <dbReference type="ChEBI" id="CHEBI:15378"/>
        <dbReference type="ChEBI" id="CHEBI:57385"/>
        <dbReference type="ChEBI" id="CHEBI:58343"/>
        <dbReference type="ChEBI" id="CHEBI:132017"/>
    </reaction>
    <physiologicalReaction direction="left-to-right" evidence="15">
        <dbReference type="Rhea" id="RHEA:50029"/>
    </physiologicalReaction>
</comment>
<comment type="catalytic activity">
    <reaction evidence="28">
        <text>choloyl-CoA + H2O = S-choloyl-4'-phosphopantetheine + adenosine 3',5'-bisphosphate + 2 H(+)</text>
        <dbReference type="Rhea" id="RHEA:50036"/>
        <dbReference type="ChEBI" id="CHEBI:15377"/>
        <dbReference type="ChEBI" id="CHEBI:15378"/>
        <dbReference type="ChEBI" id="CHEBI:57373"/>
        <dbReference type="ChEBI" id="CHEBI:58343"/>
        <dbReference type="ChEBI" id="CHEBI:132020"/>
    </reaction>
    <physiologicalReaction direction="left-to-right" evidence="28">
        <dbReference type="Rhea" id="RHEA:50037"/>
    </physiologicalReaction>
</comment>
<comment type="catalytic activity">
    <reaction evidence="29">
        <text>butanoyl-CoA + H2O = S-butanoyl-4'-phosphopantetheine + adenosine 3',5'-bisphosphate + 2 H(+)</text>
        <dbReference type="Rhea" id="RHEA:49976"/>
        <dbReference type="ChEBI" id="CHEBI:15377"/>
        <dbReference type="ChEBI" id="CHEBI:15378"/>
        <dbReference type="ChEBI" id="CHEBI:57371"/>
        <dbReference type="ChEBI" id="CHEBI:58343"/>
        <dbReference type="ChEBI" id="CHEBI:132011"/>
    </reaction>
    <physiologicalReaction direction="left-to-right" evidence="29">
        <dbReference type="Rhea" id="RHEA:49977"/>
    </physiologicalReaction>
</comment>
<evidence type="ECO:0000256" key="5">
    <source>
        <dbReference type="ARBA" id="ARBA00022801"/>
    </source>
</evidence>
<dbReference type="EC" id="3.6.1.77" evidence="11"/>
<comment type="catalytic activity">
    <reaction evidence="26">
        <text>hexadecanoyl-CoA + H2O = S-hexadecanoyl-4'-phosphopantetheine + adenosine 3',5'-bisphosphate + 2 H(+)</text>
        <dbReference type="Rhea" id="RHEA:50032"/>
        <dbReference type="ChEBI" id="CHEBI:15377"/>
        <dbReference type="ChEBI" id="CHEBI:15378"/>
        <dbReference type="ChEBI" id="CHEBI:57379"/>
        <dbReference type="ChEBI" id="CHEBI:58343"/>
        <dbReference type="ChEBI" id="CHEBI:132018"/>
    </reaction>
    <physiologicalReaction direction="left-to-right" evidence="26">
        <dbReference type="Rhea" id="RHEA:50033"/>
    </physiologicalReaction>
</comment>
<evidence type="ECO:0000259" key="31">
    <source>
        <dbReference type="PROSITE" id="PS51462"/>
    </source>
</evidence>
<protein>
    <recommendedName>
        <fullName evidence="8">Acyl-coenzyme A diphosphatase NUDT19</fullName>
        <ecNumber evidence="11">3.6.1.77</ecNumber>
    </recommendedName>
    <alternativeName>
        <fullName evidence="9">Nucleoside diphosphate-linked moiety X motif 19</fullName>
    </alternativeName>
</protein>
<dbReference type="Proteomes" id="UP000472262">
    <property type="component" value="Unassembled WGS sequence"/>
</dbReference>
<dbReference type="OMA" id="GFMPSAH"/>
<keyword evidence="5" id="KW-0378">Hydrolase</keyword>
<comment type="catalytic activity">
    <reaction evidence="10">
        <text>CoA + H2O = (R)-4'-phosphopantetheine + adenosine 3',5'-bisphosphate + 2 H(+)</text>
        <dbReference type="Rhea" id="RHEA:64988"/>
        <dbReference type="ChEBI" id="CHEBI:15377"/>
        <dbReference type="ChEBI" id="CHEBI:15378"/>
        <dbReference type="ChEBI" id="CHEBI:57287"/>
        <dbReference type="ChEBI" id="CHEBI:58343"/>
        <dbReference type="ChEBI" id="CHEBI:61723"/>
        <dbReference type="EC" id="3.6.1.77"/>
    </reaction>
    <physiologicalReaction direction="left-to-right" evidence="10">
        <dbReference type="Rhea" id="RHEA:64989"/>
    </physiologicalReaction>
</comment>
<comment type="similarity">
    <text evidence="3">Belongs to the Nudix hydrolase family.</text>
</comment>
<dbReference type="CDD" id="cd18870">
    <property type="entry name" value="NUDIX_AcylCoAdiphos_Nudt19"/>
    <property type="match status" value="1"/>
</dbReference>
<sequence>MNTALKHWREAATVILAAGLRRAQSADSLKTGLEKVSDIAHISAFDYQVLLLKRSGSSGFMPNAYVFPGGLADASDFSSDWQEVFQSFTKAPNYGIGVVKQPPETRPPIFATDRAQLGSPIPGDVAFRICAVRETFEESGVLLAVPTHEESGIRVRTDDARDSDPQPTLTTLSGLWDRDVLSKWRSLVISDSANFIKMCKELQCLPNIWALHEWGNWLTPVGMHGKQRRYDTAFYICCLRDTPHTLHDEKEIVHFKWSSPSEVLHSYKSKEIWVAPPQFYELGRMCRCPALADLHRFAWQRSLEGCEQWLPIHLVAPDCFASVLPGDALYPEKVDRSVKSGGVMKTETSLEELQQDSANLHRIVGQDPYSITVRMNITPKCRTDGQKLVFFGKSVHFYLLMWNLSHSV</sequence>
<evidence type="ECO:0000256" key="6">
    <source>
        <dbReference type="ARBA" id="ARBA00022842"/>
    </source>
</evidence>
<reference evidence="32" key="1">
    <citation type="submission" date="2025-08" db="UniProtKB">
        <authorList>
            <consortium name="Ensembl"/>
        </authorList>
    </citation>
    <scope>IDENTIFICATION</scope>
</reference>
<evidence type="ECO:0000256" key="27">
    <source>
        <dbReference type="ARBA" id="ARBA00048882"/>
    </source>
</evidence>
<comment type="catalytic activity">
    <reaction evidence="24">
        <text>succinyl-CoA + H2O = succinyl-4'-phosphopantetheine + adenosine 3',5'-bisphosphate + 2 H(+)</text>
        <dbReference type="Rhea" id="RHEA:67472"/>
        <dbReference type="ChEBI" id="CHEBI:15377"/>
        <dbReference type="ChEBI" id="CHEBI:15378"/>
        <dbReference type="ChEBI" id="CHEBI:57292"/>
        <dbReference type="ChEBI" id="CHEBI:58343"/>
        <dbReference type="ChEBI" id="CHEBI:172364"/>
    </reaction>
    <physiologicalReaction direction="left-to-right" evidence="24">
        <dbReference type="Rhea" id="RHEA:67473"/>
    </physiologicalReaction>
</comment>
<keyword evidence="4" id="KW-0479">Metal-binding</keyword>
<evidence type="ECO:0000256" key="4">
    <source>
        <dbReference type="ARBA" id="ARBA00022723"/>
    </source>
</evidence>
<keyword evidence="6" id="KW-0460">Magnesium</keyword>
<dbReference type="AlphaFoldDB" id="A0A672SLJ2"/>
<evidence type="ECO:0000256" key="24">
    <source>
        <dbReference type="ARBA" id="ARBA00048624"/>
    </source>
</evidence>
<comment type="catalytic activity">
    <reaction evidence="16">
        <text>hexanoyl-CoA + H2O = hexanoyl-4'-phosphopantetheine + adenosine 3',5'-bisphosphate + 2 H(+)</text>
        <dbReference type="Rhea" id="RHEA:49980"/>
        <dbReference type="ChEBI" id="CHEBI:15377"/>
        <dbReference type="ChEBI" id="CHEBI:15378"/>
        <dbReference type="ChEBI" id="CHEBI:58343"/>
        <dbReference type="ChEBI" id="CHEBI:62620"/>
        <dbReference type="ChEBI" id="CHEBI:132012"/>
    </reaction>
    <physiologicalReaction direction="left-to-right" evidence="16">
        <dbReference type="Rhea" id="RHEA:49981"/>
    </physiologicalReaction>
</comment>
<dbReference type="GO" id="GO:0010945">
    <property type="term" value="F:coenzyme A diphosphatase activity"/>
    <property type="evidence" value="ECO:0007669"/>
    <property type="project" value="UniProtKB-EC"/>
</dbReference>
<evidence type="ECO:0000256" key="20">
    <source>
        <dbReference type="ARBA" id="ARBA00047708"/>
    </source>
</evidence>
<evidence type="ECO:0000256" key="19">
    <source>
        <dbReference type="ARBA" id="ARBA00047666"/>
    </source>
</evidence>
<evidence type="ECO:0000313" key="33">
    <source>
        <dbReference type="Proteomes" id="UP000472262"/>
    </source>
</evidence>
<comment type="catalytic activity">
    <reaction evidence="18">
        <text>4,8-dimethylnonanoyl-CoA + H2O = S-(4,8-dimethylnonanoyl)-4'-phosphopantetheine + adenosine 3',5'-bisphosphate + 2 H(+)</text>
        <dbReference type="Rhea" id="RHEA:67524"/>
        <dbReference type="ChEBI" id="CHEBI:15377"/>
        <dbReference type="ChEBI" id="CHEBI:15378"/>
        <dbReference type="ChEBI" id="CHEBI:58343"/>
        <dbReference type="ChEBI" id="CHEBI:77061"/>
        <dbReference type="ChEBI" id="CHEBI:172385"/>
    </reaction>
    <physiologicalReaction direction="left-to-right" evidence="18">
        <dbReference type="Rhea" id="RHEA:67525"/>
    </physiologicalReaction>
</comment>
<evidence type="ECO:0000256" key="23">
    <source>
        <dbReference type="ARBA" id="ARBA00048413"/>
    </source>
</evidence>
<comment type="cofactor">
    <cofactor evidence="1">
        <name>Mn(2+)</name>
        <dbReference type="ChEBI" id="CHEBI:29035"/>
    </cofactor>
</comment>
<comment type="catalytic activity">
    <reaction evidence="27">
        <text>an acyl-CoA + H2O = an acyl-4'-phosphopantetheine + adenosine 3',5'-bisphosphate + 2 H(+)</text>
        <dbReference type="Rhea" id="RHEA:50044"/>
        <dbReference type="ChEBI" id="CHEBI:15377"/>
        <dbReference type="ChEBI" id="CHEBI:15378"/>
        <dbReference type="ChEBI" id="CHEBI:58342"/>
        <dbReference type="ChEBI" id="CHEBI:58343"/>
        <dbReference type="ChEBI" id="CHEBI:132023"/>
    </reaction>
    <physiologicalReaction direction="left-to-right" evidence="27">
        <dbReference type="Rhea" id="RHEA:50045"/>
    </physiologicalReaction>
</comment>
<evidence type="ECO:0000256" key="9">
    <source>
        <dbReference type="ARBA" id="ARBA00031193"/>
    </source>
</evidence>
<dbReference type="PROSITE" id="PS51462">
    <property type="entry name" value="NUDIX"/>
    <property type="match status" value="1"/>
</dbReference>
<evidence type="ECO:0000256" key="7">
    <source>
        <dbReference type="ARBA" id="ARBA00023211"/>
    </source>
</evidence>
<gene>
    <name evidence="32" type="primary">LOC107560102</name>
</gene>
<evidence type="ECO:0000256" key="1">
    <source>
        <dbReference type="ARBA" id="ARBA00001936"/>
    </source>
</evidence>
<comment type="catalytic activity">
    <reaction evidence="14">
        <text>malonyl-CoA + H2O = malonyl-4'-phosphopantetheine + adenosine 3',5'-bisphosphate + 2 H(+)</text>
        <dbReference type="Rhea" id="RHEA:67468"/>
        <dbReference type="ChEBI" id="CHEBI:15377"/>
        <dbReference type="ChEBI" id="CHEBI:15378"/>
        <dbReference type="ChEBI" id="CHEBI:57384"/>
        <dbReference type="ChEBI" id="CHEBI:58343"/>
        <dbReference type="ChEBI" id="CHEBI:172363"/>
    </reaction>
    <physiologicalReaction direction="left-to-right" evidence="14">
        <dbReference type="Rhea" id="RHEA:67469"/>
    </physiologicalReaction>
</comment>
<evidence type="ECO:0000256" key="14">
    <source>
        <dbReference type="ARBA" id="ARBA00047369"/>
    </source>
</evidence>
<dbReference type="Ensembl" id="ENSSGRT00000109438.1">
    <property type="protein sequence ID" value="ENSSGRP00000102924.1"/>
    <property type="gene ID" value="ENSSGRG00000051133.1"/>
</dbReference>
<evidence type="ECO:0000256" key="10">
    <source>
        <dbReference type="ARBA" id="ARBA00044908"/>
    </source>
</evidence>
<dbReference type="FunCoup" id="A0A672SLJ2">
    <property type="interactions" value="136"/>
</dbReference>
<dbReference type="InParanoid" id="A0A672SLJ2"/>
<accession>A0A672SLJ2</accession>
<dbReference type="InterPro" id="IPR039121">
    <property type="entry name" value="NUDT19"/>
</dbReference>
<keyword evidence="7" id="KW-0464">Manganese</keyword>